<dbReference type="GO" id="GO:0005509">
    <property type="term" value="F:calcium ion binding"/>
    <property type="evidence" value="ECO:0007669"/>
    <property type="project" value="InterPro"/>
</dbReference>
<dbReference type="SUPFAM" id="SSF103088">
    <property type="entry name" value="OmpA-like"/>
    <property type="match status" value="1"/>
</dbReference>
<gene>
    <name evidence="4" type="ORF">SDC9_40305</name>
</gene>
<dbReference type="InterPro" id="IPR036737">
    <property type="entry name" value="OmpA-like_sf"/>
</dbReference>
<sequence>MKRIHTAIRYVVLFCLLGAGAIQAQLINNMYFLDNSPLRHHYNPSFQPMNNFYLDFPLLGNLQFSLNTDIPTYKQAGFPRRHVFNIEEDKAQMLSALRPMSNIFTEGQVNLLDFGFRHNRNFWSFTVTQKADLLIDLPKSFFDVYFNGFQLTDGYSASFKDFNLSGSTYTETALGYSRDVNGRFGFGAKAKLLYGNNYVAMNVSQANFAYANNQVDAVANIAVLKASPFNLNDRLGLEKPATFFDYILPEGFGGALDLGVHYKPIQNLILAAAVTDLGLMRWGKLNSIDYQLNYKFDQDDAIAWKSSHPEFTGTDVPVDSIIADIRNNFGVTRGDKPGISNYLTPKLNVSAEYNILNNLLGVGVLSRSMFREDRFLHELTAAFNIRPANWVNLALSYSITNGKASNFGFGANFSTGKFNIFLSADYIPFQYVGLDLQQFDPVIPAISLPLGYNSDRINFALGFNYAIGTKKDTDKDGISDKFDKCPNTPLGVKVDSRGCPIDSDRDGVPDYLDLCPGTPKEARAFVGPDGCPLDTDGDGVPDYLDKCPDSSSKARGHVDSIGCPIDTDQDGVMDYMDNCPETPMGIAVDSVGCPVDTDQDGVPDYLDLCPGSPAASRGFVDPNGCLLDTDDDGVPDYLDLCPDTPVEARGFVDINGCLIDEDDDGVPDYRDDCKDTPFAAREMVDHRGCPKDSDFDGIPDYLDDCPRVPGLPEYRGCPEIKKEVRTLFQKAMQSIQFREDTLEFTQSSYAILDQIVVVLKVNDNFSLEIQGHTDNIIRNKTAVADGIVKDSVAQHKADSLHKIQISEGYANLVKKYLTSKGVNENRLIVKGFGDTKPVASNQSPAGRNKNRRVELMIVFEEIKQD</sequence>
<dbReference type="InterPro" id="IPR003367">
    <property type="entry name" value="Thrombospondin_3-like_rpt"/>
</dbReference>
<evidence type="ECO:0000256" key="2">
    <source>
        <dbReference type="ARBA" id="ARBA00022837"/>
    </source>
</evidence>
<keyword evidence="2" id="KW-0106">Calcium</keyword>
<comment type="caution">
    <text evidence="4">The sequence shown here is derived from an EMBL/GenBank/DDBJ whole genome shotgun (WGS) entry which is preliminary data.</text>
</comment>
<keyword evidence="1" id="KW-0732">Signal</keyword>
<organism evidence="4">
    <name type="scientific">bioreactor metagenome</name>
    <dbReference type="NCBI Taxonomy" id="1076179"/>
    <lineage>
        <taxon>unclassified sequences</taxon>
        <taxon>metagenomes</taxon>
        <taxon>ecological metagenomes</taxon>
    </lineage>
</organism>
<dbReference type="PROSITE" id="PS51123">
    <property type="entry name" value="OMPA_2"/>
    <property type="match status" value="1"/>
</dbReference>
<dbReference type="AlphaFoldDB" id="A0A644VSA5"/>
<feature type="domain" description="OmpA-like" evidence="3">
    <location>
        <begin position="724"/>
        <end position="861"/>
    </location>
</feature>
<dbReference type="Gene3D" id="4.10.1080.10">
    <property type="entry name" value="TSP type-3 repeat"/>
    <property type="match status" value="1"/>
</dbReference>
<evidence type="ECO:0000259" key="3">
    <source>
        <dbReference type="PROSITE" id="PS51123"/>
    </source>
</evidence>
<dbReference type="Pfam" id="PF02412">
    <property type="entry name" value="TSP_3"/>
    <property type="match status" value="7"/>
</dbReference>
<name>A0A644VSA5_9ZZZZ</name>
<dbReference type="CDD" id="cd07185">
    <property type="entry name" value="OmpA_C-like"/>
    <property type="match status" value="1"/>
</dbReference>
<dbReference type="PANTHER" id="PTHR10199:SF119">
    <property type="entry name" value="RE20510P"/>
    <property type="match status" value="1"/>
</dbReference>
<dbReference type="GO" id="GO:0007155">
    <property type="term" value="P:cell adhesion"/>
    <property type="evidence" value="ECO:0007669"/>
    <property type="project" value="InterPro"/>
</dbReference>
<dbReference type="Pfam" id="PF18990">
    <property type="entry name" value="DUF5723"/>
    <property type="match status" value="1"/>
</dbReference>
<accession>A0A644VSA5</accession>
<dbReference type="InterPro" id="IPR043781">
    <property type="entry name" value="DUF5723"/>
</dbReference>
<reference evidence="4" key="1">
    <citation type="submission" date="2019-08" db="EMBL/GenBank/DDBJ databases">
        <authorList>
            <person name="Kucharzyk K."/>
            <person name="Murdoch R.W."/>
            <person name="Higgins S."/>
            <person name="Loffler F."/>
        </authorList>
    </citation>
    <scope>NUCLEOTIDE SEQUENCE</scope>
</reference>
<dbReference type="InterPro" id="IPR006665">
    <property type="entry name" value="OmpA-like"/>
</dbReference>
<evidence type="ECO:0000313" key="4">
    <source>
        <dbReference type="EMBL" id="MPL94157.1"/>
    </source>
</evidence>
<dbReference type="PANTHER" id="PTHR10199">
    <property type="entry name" value="THROMBOSPONDIN"/>
    <property type="match status" value="1"/>
</dbReference>
<protein>
    <recommendedName>
        <fullName evidence="3">OmpA-like domain-containing protein</fullName>
    </recommendedName>
</protein>
<dbReference type="Pfam" id="PF00691">
    <property type="entry name" value="OmpA"/>
    <property type="match status" value="1"/>
</dbReference>
<dbReference type="InterPro" id="IPR028974">
    <property type="entry name" value="TSP_type-3_rpt"/>
</dbReference>
<dbReference type="SUPFAM" id="SSF103647">
    <property type="entry name" value="TSP type-3 repeat"/>
    <property type="match status" value="3"/>
</dbReference>
<proteinExistence type="predicted"/>
<evidence type="ECO:0000256" key="1">
    <source>
        <dbReference type="ARBA" id="ARBA00022729"/>
    </source>
</evidence>
<dbReference type="EMBL" id="VSSQ01000416">
    <property type="protein sequence ID" value="MPL94157.1"/>
    <property type="molecule type" value="Genomic_DNA"/>
</dbReference>
<dbReference type="Gene3D" id="3.30.1330.60">
    <property type="entry name" value="OmpA-like domain"/>
    <property type="match status" value="1"/>
</dbReference>